<evidence type="ECO:0000256" key="3">
    <source>
        <dbReference type="ARBA" id="ARBA00012918"/>
    </source>
</evidence>
<feature type="repeat" description="ANK" evidence="6">
    <location>
        <begin position="420"/>
        <end position="452"/>
    </location>
</feature>
<dbReference type="AlphaFoldDB" id="A0A0L0FSD4"/>
<dbReference type="EC" id="3.5.1.2" evidence="3"/>
<name>A0A0L0FSD4_9EUKA</name>
<dbReference type="Pfam" id="PF12796">
    <property type="entry name" value="Ank_2"/>
    <property type="match status" value="1"/>
</dbReference>
<organism evidence="7 8">
    <name type="scientific">Sphaeroforma arctica JP610</name>
    <dbReference type="NCBI Taxonomy" id="667725"/>
    <lineage>
        <taxon>Eukaryota</taxon>
        <taxon>Ichthyosporea</taxon>
        <taxon>Ichthyophonida</taxon>
        <taxon>Sphaeroforma</taxon>
    </lineage>
</organism>
<dbReference type="OrthoDB" id="9995210at2759"/>
<dbReference type="GO" id="GO:0006537">
    <property type="term" value="P:glutamate biosynthetic process"/>
    <property type="evidence" value="ECO:0007669"/>
    <property type="project" value="TreeGrafter"/>
</dbReference>
<dbReference type="SMART" id="SM00248">
    <property type="entry name" value="ANK"/>
    <property type="match status" value="2"/>
</dbReference>
<dbReference type="GO" id="GO:0006543">
    <property type="term" value="P:L-glutamine catabolic process"/>
    <property type="evidence" value="ECO:0007669"/>
    <property type="project" value="TreeGrafter"/>
</dbReference>
<dbReference type="eggNOG" id="KOG0506">
    <property type="taxonomic scope" value="Eukaryota"/>
</dbReference>
<dbReference type="InterPro" id="IPR036770">
    <property type="entry name" value="Ankyrin_rpt-contain_sf"/>
</dbReference>
<evidence type="ECO:0000313" key="8">
    <source>
        <dbReference type="Proteomes" id="UP000054560"/>
    </source>
</evidence>
<comment type="similarity">
    <text evidence="1">Belongs to the glutaminase family.</text>
</comment>
<keyword evidence="8" id="KW-1185">Reference proteome</keyword>
<feature type="non-terminal residue" evidence="7">
    <location>
        <position position="661"/>
    </location>
</feature>
<dbReference type="NCBIfam" id="TIGR03814">
    <property type="entry name" value="Gln_ase"/>
    <property type="match status" value="1"/>
</dbReference>
<evidence type="ECO:0000256" key="5">
    <source>
        <dbReference type="ARBA" id="ARBA00049534"/>
    </source>
</evidence>
<evidence type="ECO:0000256" key="6">
    <source>
        <dbReference type="PROSITE-ProRule" id="PRU00023"/>
    </source>
</evidence>
<accession>A0A0L0FSD4</accession>
<dbReference type="Proteomes" id="UP000054560">
    <property type="component" value="Unassembled WGS sequence"/>
</dbReference>
<evidence type="ECO:0000256" key="2">
    <source>
        <dbReference type="ARBA" id="ARBA00011881"/>
    </source>
</evidence>
<dbReference type="HAMAP" id="MF_00313">
    <property type="entry name" value="Glutaminase"/>
    <property type="match status" value="1"/>
</dbReference>
<dbReference type="Gene3D" id="3.40.710.10">
    <property type="entry name" value="DD-peptidase/beta-lactamase superfamily"/>
    <property type="match status" value="2"/>
</dbReference>
<dbReference type="PROSITE" id="PS50088">
    <property type="entry name" value="ANK_REPEAT"/>
    <property type="match status" value="1"/>
</dbReference>
<reference evidence="7 8" key="1">
    <citation type="submission" date="2011-02" db="EMBL/GenBank/DDBJ databases">
        <title>The Genome Sequence of Sphaeroforma arctica JP610.</title>
        <authorList>
            <consortium name="The Broad Institute Genome Sequencing Platform"/>
            <person name="Russ C."/>
            <person name="Cuomo C."/>
            <person name="Young S.K."/>
            <person name="Zeng Q."/>
            <person name="Gargeya S."/>
            <person name="Alvarado L."/>
            <person name="Berlin A."/>
            <person name="Chapman S.B."/>
            <person name="Chen Z."/>
            <person name="Freedman E."/>
            <person name="Gellesch M."/>
            <person name="Goldberg J."/>
            <person name="Griggs A."/>
            <person name="Gujja S."/>
            <person name="Heilman E."/>
            <person name="Heiman D."/>
            <person name="Howarth C."/>
            <person name="Mehta T."/>
            <person name="Neiman D."/>
            <person name="Pearson M."/>
            <person name="Roberts A."/>
            <person name="Saif S."/>
            <person name="Shea T."/>
            <person name="Shenoy N."/>
            <person name="Sisk P."/>
            <person name="Stolte C."/>
            <person name="Sykes S."/>
            <person name="White J."/>
            <person name="Yandava C."/>
            <person name="Burger G."/>
            <person name="Gray M.W."/>
            <person name="Holland P.W.H."/>
            <person name="King N."/>
            <person name="Lang F.B.F."/>
            <person name="Roger A.J."/>
            <person name="Ruiz-Trillo I."/>
            <person name="Haas B."/>
            <person name="Nusbaum C."/>
            <person name="Birren B."/>
        </authorList>
    </citation>
    <scope>NUCLEOTIDE SEQUENCE [LARGE SCALE GENOMIC DNA]</scope>
    <source>
        <strain evidence="7 8">JP610</strain>
    </source>
</reference>
<dbReference type="GeneID" id="25908501"/>
<evidence type="ECO:0000256" key="4">
    <source>
        <dbReference type="ARBA" id="ARBA00022801"/>
    </source>
</evidence>
<proteinExistence type="inferred from homology"/>
<dbReference type="InterPro" id="IPR012338">
    <property type="entry name" value="Beta-lactam/transpept-like"/>
</dbReference>
<dbReference type="SUPFAM" id="SSF48403">
    <property type="entry name" value="Ankyrin repeat"/>
    <property type="match status" value="1"/>
</dbReference>
<dbReference type="RefSeq" id="XP_014153511.1">
    <property type="nucleotide sequence ID" value="XM_014298036.1"/>
</dbReference>
<dbReference type="EMBL" id="KQ242274">
    <property type="protein sequence ID" value="KNC79609.1"/>
    <property type="molecule type" value="Genomic_DNA"/>
</dbReference>
<keyword evidence="6" id="KW-0040">ANK repeat</keyword>
<dbReference type="Gene3D" id="1.25.40.20">
    <property type="entry name" value="Ankyrin repeat-containing domain"/>
    <property type="match status" value="1"/>
</dbReference>
<dbReference type="InterPro" id="IPR015868">
    <property type="entry name" value="Glutaminase"/>
</dbReference>
<comment type="subunit">
    <text evidence="2">Homotetramer.</text>
</comment>
<dbReference type="SUPFAM" id="SSF56601">
    <property type="entry name" value="beta-lactamase/transpeptidase-like"/>
    <property type="match status" value="2"/>
</dbReference>
<gene>
    <name evidence="7" type="ORF">SARC_07997</name>
</gene>
<sequence>MLTIPNANPVTVDDLEDLCFHNELVERCLKGRLVIKDFEEFTSRIGELYKEILPNSDGKVADYIPTLASVNPDLFGVALCTVDGQRCGFGDYQVPFSVQSCSKVVTYCMAQTKLGVETVHKYIGKEPSGQVFNKLVLDSNDKPHNPFINAGAIMAVALVNPIEEPSKTFDDALSIWYDMCGFSRRRYRNGTANLTSGETPPQFNNATYLSEKGTSYRNTCLTYMMKEAKSFPDWVNNARDISKVIEGYLQFCSIECTADAMSMLAATLANGGTCPTTLKTVFQPEVVRNALSLMTTCGMYDASGQFAFQIGFPCKSGVGGGLLIVIPGVMGFCTFSPRLDSCGNSVRGVAFCKEMVDRYSVHRFESRNKAPLRRLQTHAQQPASWEDEMTQMLWAAYRGDEKFVKQIIAKGAPVNYSDYDGRTALHLAASEGHLPMVKLLVAAGAKVKNMAKDRYHSTPLMDAHREVPQTQLDAFYRTAIVAKTIRGELRIPGWLVWCKDIAEFFDYATKKALEHEGDHPSEYMEILREIDPSLAGLCVVSVDGQVLSLGDTDAKFTAQACMNPIMYGLALETRGSDEVHKHVGFEPSGQLFDALILDERPNATGRPAMPHNAMIASGAIRVCALVANGRTSTAAATDALKTFEHLAGGRKCSFNEVSILE</sequence>
<dbReference type="PANTHER" id="PTHR12544">
    <property type="entry name" value="GLUTAMINASE"/>
    <property type="match status" value="1"/>
</dbReference>
<comment type="catalytic activity">
    <reaction evidence="5">
        <text>L-glutamine + H2O = L-glutamate + NH4(+)</text>
        <dbReference type="Rhea" id="RHEA:15889"/>
        <dbReference type="ChEBI" id="CHEBI:15377"/>
        <dbReference type="ChEBI" id="CHEBI:28938"/>
        <dbReference type="ChEBI" id="CHEBI:29985"/>
        <dbReference type="ChEBI" id="CHEBI:58359"/>
        <dbReference type="EC" id="3.5.1.2"/>
    </reaction>
</comment>
<dbReference type="STRING" id="667725.A0A0L0FSD4"/>
<dbReference type="PROSITE" id="PS50297">
    <property type="entry name" value="ANK_REP_REGION"/>
    <property type="match status" value="1"/>
</dbReference>
<dbReference type="PANTHER" id="PTHR12544:SF29">
    <property type="entry name" value="GLUTAMINASE"/>
    <property type="match status" value="1"/>
</dbReference>
<dbReference type="GO" id="GO:0004359">
    <property type="term" value="F:glutaminase activity"/>
    <property type="evidence" value="ECO:0007669"/>
    <property type="project" value="UniProtKB-EC"/>
</dbReference>
<dbReference type="InterPro" id="IPR002110">
    <property type="entry name" value="Ankyrin_rpt"/>
</dbReference>
<keyword evidence="4" id="KW-0378">Hydrolase</keyword>
<protein>
    <recommendedName>
        <fullName evidence="3">glutaminase</fullName>
        <ecNumber evidence="3">3.5.1.2</ecNumber>
    </recommendedName>
</protein>
<evidence type="ECO:0000313" key="7">
    <source>
        <dbReference type="EMBL" id="KNC79609.1"/>
    </source>
</evidence>
<dbReference type="Pfam" id="PF04960">
    <property type="entry name" value="Glutaminase"/>
    <property type="match status" value="2"/>
</dbReference>
<evidence type="ECO:0000256" key="1">
    <source>
        <dbReference type="ARBA" id="ARBA00011076"/>
    </source>
</evidence>
<dbReference type="FunFam" id="3.40.710.10:FF:000005">
    <property type="entry name" value="Glutaminase"/>
    <property type="match status" value="1"/>
</dbReference>